<evidence type="ECO:0000313" key="2">
    <source>
        <dbReference type="Proteomes" id="UP000054485"/>
    </source>
</evidence>
<reference evidence="2" key="2">
    <citation type="submission" date="2015-01" db="EMBL/GenBank/DDBJ databases">
        <title>Evolutionary Origins and Diversification of the Mycorrhizal Mutualists.</title>
        <authorList>
            <consortium name="DOE Joint Genome Institute"/>
            <consortium name="Mycorrhizal Genomics Consortium"/>
            <person name="Kohler A."/>
            <person name="Kuo A."/>
            <person name="Nagy L.G."/>
            <person name="Floudas D."/>
            <person name="Copeland A."/>
            <person name="Barry K.W."/>
            <person name="Cichocki N."/>
            <person name="Veneault-Fourrey C."/>
            <person name="LaButti K."/>
            <person name="Lindquist E.A."/>
            <person name="Lipzen A."/>
            <person name="Lundell T."/>
            <person name="Morin E."/>
            <person name="Murat C."/>
            <person name="Riley R."/>
            <person name="Ohm R."/>
            <person name="Sun H."/>
            <person name="Tunlid A."/>
            <person name="Henrissat B."/>
            <person name="Grigoriev I.V."/>
            <person name="Hibbett D.S."/>
            <person name="Martin F."/>
        </authorList>
    </citation>
    <scope>NUCLEOTIDE SEQUENCE [LARGE SCALE GENOMIC DNA]</scope>
    <source>
        <strain evidence="2">UH-Slu-Lm8-n1</strain>
    </source>
</reference>
<proteinExistence type="predicted"/>
<name>A0A0D0AGS7_9AGAM</name>
<dbReference type="Proteomes" id="UP000054485">
    <property type="component" value="Unassembled WGS sequence"/>
</dbReference>
<reference evidence="1 2" key="1">
    <citation type="submission" date="2014-04" db="EMBL/GenBank/DDBJ databases">
        <authorList>
            <consortium name="DOE Joint Genome Institute"/>
            <person name="Kuo A."/>
            <person name="Ruytinx J."/>
            <person name="Rineau F."/>
            <person name="Colpaert J."/>
            <person name="Kohler A."/>
            <person name="Nagy L.G."/>
            <person name="Floudas D."/>
            <person name="Copeland A."/>
            <person name="Barry K.W."/>
            <person name="Cichocki N."/>
            <person name="Veneault-Fourrey C."/>
            <person name="LaButti K."/>
            <person name="Lindquist E.A."/>
            <person name="Lipzen A."/>
            <person name="Lundell T."/>
            <person name="Morin E."/>
            <person name="Murat C."/>
            <person name="Sun H."/>
            <person name="Tunlid A."/>
            <person name="Henrissat B."/>
            <person name="Grigoriev I.V."/>
            <person name="Hibbett D.S."/>
            <person name="Martin F."/>
            <person name="Nordberg H.P."/>
            <person name="Cantor M.N."/>
            <person name="Hua S.X."/>
        </authorList>
    </citation>
    <scope>NUCLEOTIDE SEQUENCE [LARGE SCALE GENOMIC DNA]</scope>
    <source>
        <strain evidence="1 2">UH-Slu-Lm8-n1</strain>
    </source>
</reference>
<gene>
    <name evidence="1" type="ORF">CY34DRAFT_238465</name>
</gene>
<sequence>MASISAACAALYDVYRTLIAVCDVAAKMVITQGRLSVRCSNRYDSDIKPQFLVAQTLKHSQSPRRLIIVCNRTGFLSSVAINGLIARLGQPFEHYSMMEHQCKSKTLLPCLST</sequence>
<dbReference type="OrthoDB" id="10307910at2759"/>
<accession>A0A0D0AGS7</accession>
<dbReference type="AlphaFoldDB" id="A0A0D0AGS7"/>
<dbReference type="HOGENOM" id="CLU_2135183_0_0_1"/>
<evidence type="ECO:0000313" key="1">
    <source>
        <dbReference type="EMBL" id="KIK40961.1"/>
    </source>
</evidence>
<dbReference type="InParanoid" id="A0A0D0AGS7"/>
<protein>
    <submittedName>
        <fullName evidence="1">Uncharacterized protein</fullName>
    </submittedName>
</protein>
<dbReference type="EMBL" id="KN835284">
    <property type="protein sequence ID" value="KIK40961.1"/>
    <property type="molecule type" value="Genomic_DNA"/>
</dbReference>
<keyword evidence="2" id="KW-1185">Reference proteome</keyword>
<organism evidence="1 2">
    <name type="scientific">Suillus luteus UH-Slu-Lm8-n1</name>
    <dbReference type="NCBI Taxonomy" id="930992"/>
    <lineage>
        <taxon>Eukaryota</taxon>
        <taxon>Fungi</taxon>
        <taxon>Dikarya</taxon>
        <taxon>Basidiomycota</taxon>
        <taxon>Agaricomycotina</taxon>
        <taxon>Agaricomycetes</taxon>
        <taxon>Agaricomycetidae</taxon>
        <taxon>Boletales</taxon>
        <taxon>Suillineae</taxon>
        <taxon>Suillaceae</taxon>
        <taxon>Suillus</taxon>
    </lineage>
</organism>